<feature type="compositionally biased region" description="Polar residues" evidence="10">
    <location>
        <begin position="357"/>
        <end position="367"/>
    </location>
</feature>
<protein>
    <recommendedName>
        <fullName evidence="3">RING-type E3 ubiquitin transferase</fullName>
        <ecNumber evidence="3">2.3.2.27</ecNumber>
    </recommendedName>
</protein>
<feature type="region of interest" description="Disordered" evidence="10">
    <location>
        <begin position="808"/>
        <end position="852"/>
    </location>
</feature>
<feature type="compositionally biased region" description="Low complexity" evidence="10">
    <location>
        <begin position="368"/>
        <end position="384"/>
    </location>
</feature>
<dbReference type="PANTHER" id="PTHR45647:SF132">
    <property type="entry name" value="KINASE WITH ADENINE NUCLEOTIDE ALPHA HYDROLASES-LIKE DOMAIN-CONTAINING PROTEIN"/>
    <property type="match status" value="1"/>
</dbReference>
<feature type="compositionally biased region" description="Polar residues" evidence="10">
    <location>
        <begin position="340"/>
        <end position="350"/>
    </location>
</feature>
<dbReference type="EC" id="2.3.2.27" evidence="3"/>
<dbReference type="Pfam" id="PF00582">
    <property type="entry name" value="Usp"/>
    <property type="match status" value="1"/>
</dbReference>
<dbReference type="InterPro" id="IPR000719">
    <property type="entry name" value="Prot_kinase_dom"/>
</dbReference>
<evidence type="ECO:0000256" key="4">
    <source>
        <dbReference type="ARBA" id="ARBA00022679"/>
    </source>
</evidence>
<organism evidence="12 13">
    <name type="scientific">Acer yangbiense</name>
    <dbReference type="NCBI Taxonomy" id="1000413"/>
    <lineage>
        <taxon>Eukaryota</taxon>
        <taxon>Viridiplantae</taxon>
        <taxon>Streptophyta</taxon>
        <taxon>Embryophyta</taxon>
        <taxon>Tracheophyta</taxon>
        <taxon>Spermatophyta</taxon>
        <taxon>Magnoliopsida</taxon>
        <taxon>eudicotyledons</taxon>
        <taxon>Gunneridae</taxon>
        <taxon>Pentapetalae</taxon>
        <taxon>rosids</taxon>
        <taxon>malvids</taxon>
        <taxon>Sapindales</taxon>
        <taxon>Sapindaceae</taxon>
        <taxon>Hippocastanoideae</taxon>
        <taxon>Acereae</taxon>
        <taxon>Acer</taxon>
    </lineage>
</organism>
<dbReference type="FunFam" id="1.10.510.10:FF:000498">
    <property type="entry name" value="U-box domain-containing protein 51"/>
    <property type="match status" value="1"/>
</dbReference>
<dbReference type="InterPro" id="IPR008271">
    <property type="entry name" value="Ser/Thr_kinase_AS"/>
</dbReference>
<dbReference type="InterPro" id="IPR011009">
    <property type="entry name" value="Kinase-like_dom_sf"/>
</dbReference>
<keyword evidence="6" id="KW-0833">Ubl conjugation pathway</keyword>
<dbReference type="Gene3D" id="3.30.200.20">
    <property type="entry name" value="Phosphorylase Kinase, domain 1"/>
    <property type="match status" value="1"/>
</dbReference>
<evidence type="ECO:0000256" key="7">
    <source>
        <dbReference type="ARBA" id="ARBA00022840"/>
    </source>
</evidence>
<dbReference type="SMART" id="SM00220">
    <property type="entry name" value="S_TKc"/>
    <property type="match status" value="1"/>
</dbReference>
<dbReference type="SUPFAM" id="SSF52402">
    <property type="entry name" value="Adenine nucleotide alpha hydrolases-like"/>
    <property type="match status" value="1"/>
</dbReference>
<keyword evidence="5" id="KW-0547">Nucleotide-binding</keyword>
<feature type="region of interest" description="Disordered" evidence="10">
    <location>
        <begin position="213"/>
        <end position="398"/>
    </location>
</feature>
<keyword evidence="4" id="KW-0808">Transferase</keyword>
<comment type="catalytic activity">
    <reaction evidence="1">
        <text>S-ubiquitinyl-[E2 ubiquitin-conjugating enzyme]-L-cysteine + [acceptor protein]-L-lysine = [E2 ubiquitin-conjugating enzyme]-L-cysteine + N(6)-ubiquitinyl-[acceptor protein]-L-lysine.</text>
        <dbReference type="EC" id="2.3.2.27"/>
    </reaction>
</comment>
<dbReference type="SUPFAM" id="SSF56112">
    <property type="entry name" value="Protein kinase-like (PK-like)"/>
    <property type="match status" value="1"/>
</dbReference>
<dbReference type="PROSITE" id="PS50011">
    <property type="entry name" value="PROTEIN_KINASE_DOM"/>
    <property type="match status" value="1"/>
</dbReference>
<keyword evidence="8 9" id="KW-0175">Coiled coil</keyword>
<evidence type="ECO:0000256" key="9">
    <source>
        <dbReference type="SAM" id="Coils"/>
    </source>
</evidence>
<dbReference type="OrthoDB" id="4062651at2759"/>
<name>A0A5C7HY77_9ROSI</name>
<dbReference type="InterPro" id="IPR006016">
    <property type="entry name" value="UspA"/>
</dbReference>
<dbReference type="GO" id="GO:0004672">
    <property type="term" value="F:protein kinase activity"/>
    <property type="evidence" value="ECO:0007669"/>
    <property type="project" value="InterPro"/>
</dbReference>
<evidence type="ECO:0000256" key="5">
    <source>
        <dbReference type="ARBA" id="ARBA00022741"/>
    </source>
</evidence>
<sequence length="852" mass="93699">MSKRLQGSQEKKEGSVAVAIDKDKGSQYAFKWAVDHLLSRGQPLTLLHVIQKVSSLPTPSGISVSISNVNEDVARTYHKQLETQTRELFLPFRCFCGQKDIKCNEVILEDMDITKALIEYISSNAIATLVLSASARTGLVKRFKTTDIPSSVSKGAPEFCNVYVISKGKISSVRPATAPAPVKAASVRNQLQSQPSQNLSDSNEAAYMNNQRLRAPAERAPTQLRNLQDDMDFRSPFTSGRASIPKYEPSYPESDISFVSSGRPSPDRMFPSFHDQMDYSGSTPRLSNGSGSNPRLSNGSGSNPRLSNGSGSNPRLSNGSGSNPRLSNGSGYPSEYEPTSFGSLNSGTNRSEYEPTSFGSLNSGTNRSIDISSSQYEFSSSSQDNGSMAPASTSQNIEDVEAEMRRLRLELKQTMEMYSAACKEALTAKQKAMELHRWRLEEGQRLEEAQVAEEAALALAEREKAKCRAAIEAAEAAQRIAELESHKRKNAEMKALKESEEKKRALNALANGDLRYRKYTIEEVEEATEYFSNSRKIGEGGYGPVYRCDLDHTSVAIKVLRPDAAQGRSQFQQEVEVLCAIRHPNMVLLLGACPEYGCLVYEYMANGSLDDCLFCRGGTPALSWQLRFRIAAEIGTGLLFLHQAKPEPLVHRDLKPGNILLDRNFVSKISDVGLARLVPPSIADAVTQYRMTSTAGTFCYIDPEYQQTGMLGIKSDIYSLGIMLLQIITAKPPMGLTHHVERAIEKGTFAEILDPAVPDWPVEEALGFAKLAIQCAELRKKDRPDLGKVILPELNRLRELAEETMPFIGGGGSSSSYSQVSTNHDFTSDSQSQQSGYESSRSRKSTSPTRRN</sequence>
<dbReference type="GO" id="GO:0061630">
    <property type="term" value="F:ubiquitin protein ligase activity"/>
    <property type="evidence" value="ECO:0007669"/>
    <property type="project" value="UniProtKB-EC"/>
</dbReference>
<evidence type="ECO:0000256" key="3">
    <source>
        <dbReference type="ARBA" id="ARBA00012483"/>
    </source>
</evidence>
<dbReference type="AlphaFoldDB" id="A0A5C7HY77"/>
<dbReference type="Gene3D" id="1.10.510.10">
    <property type="entry name" value="Transferase(Phosphotransferase) domain 1"/>
    <property type="match status" value="1"/>
</dbReference>
<proteinExistence type="predicted"/>
<dbReference type="EMBL" id="VAHF01000005">
    <property type="protein sequence ID" value="TXG61122.1"/>
    <property type="molecule type" value="Genomic_DNA"/>
</dbReference>
<dbReference type="PROSITE" id="PS00108">
    <property type="entry name" value="PROTEIN_KINASE_ST"/>
    <property type="match status" value="1"/>
</dbReference>
<dbReference type="Gene3D" id="3.40.50.620">
    <property type="entry name" value="HUPs"/>
    <property type="match status" value="1"/>
</dbReference>
<keyword evidence="7" id="KW-0067">ATP-binding</keyword>
<gene>
    <name evidence="12" type="ORF">EZV62_012485</name>
</gene>
<dbReference type="Proteomes" id="UP000323000">
    <property type="component" value="Chromosome 5"/>
</dbReference>
<dbReference type="PANTHER" id="PTHR45647">
    <property type="entry name" value="OS02G0152300 PROTEIN"/>
    <property type="match status" value="1"/>
</dbReference>
<evidence type="ECO:0000256" key="10">
    <source>
        <dbReference type="SAM" id="MobiDB-lite"/>
    </source>
</evidence>
<keyword evidence="13" id="KW-1185">Reference proteome</keyword>
<evidence type="ECO:0000256" key="2">
    <source>
        <dbReference type="ARBA" id="ARBA00004906"/>
    </source>
</evidence>
<evidence type="ECO:0000313" key="13">
    <source>
        <dbReference type="Proteomes" id="UP000323000"/>
    </source>
</evidence>
<feature type="compositionally biased region" description="Polar residues" evidence="10">
    <location>
        <begin position="279"/>
        <end position="331"/>
    </location>
</feature>
<evidence type="ECO:0000313" key="12">
    <source>
        <dbReference type="EMBL" id="TXG61122.1"/>
    </source>
</evidence>
<dbReference type="CDD" id="cd01989">
    <property type="entry name" value="USP_STK_Ubox_N"/>
    <property type="match status" value="1"/>
</dbReference>
<feature type="domain" description="Protein kinase" evidence="11">
    <location>
        <begin position="531"/>
        <end position="808"/>
    </location>
</feature>
<reference evidence="13" key="1">
    <citation type="journal article" date="2019" name="Gigascience">
        <title>De novo genome assembly of the endangered Acer yangbiense, a plant species with extremely small populations endemic to Yunnan Province, China.</title>
        <authorList>
            <person name="Yang J."/>
            <person name="Wariss H.M."/>
            <person name="Tao L."/>
            <person name="Zhang R."/>
            <person name="Yun Q."/>
            <person name="Hollingsworth P."/>
            <person name="Dao Z."/>
            <person name="Luo G."/>
            <person name="Guo H."/>
            <person name="Ma Y."/>
            <person name="Sun W."/>
        </authorList>
    </citation>
    <scope>NUCLEOTIDE SEQUENCE [LARGE SCALE GENOMIC DNA]</scope>
    <source>
        <strain evidence="13">cv. Malutang</strain>
    </source>
</reference>
<evidence type="ECO:0000256" key="8">
    <source>
        <dbReference type="ARBA" id="ARBA00023054"/>
    </source>
</evidence>
<dbReference type="Pfam" id="PF00069">
    <property type="entry name" value="Pkinase"/>
    <property type="match status" value="1"/>
</dbReference>
<dbReference type="InterPro" id="IPR051348">
    <property type="entry name" value="U-box_ubiquitin_ligases"/>
</dbReference>
<evidence type="ECO:0000256" key="1">
    <source>
        <dbReference type="ARBA" id="ARBA00000900"/>
    </source>
</evidence>
<evidence type="ECO:0000259" key="11">
    <source>
        <dbReference type="PROSITE" id="PS50011"/>
    </source>
</evidence>
<feature type="compositionally biased region" description="Polar residues" evidence="10">
    <location>
        <begin position="817"/>
        <end position="838"/>
    </location>
</feature>
<comment type="pathway">
    <text evidence="2">Protein modification; protein ubiquitination.</text>
</comment>
<dbReference type="InterPro" id="IPR014729">
    <property type="entry name" value="Rossmann-like_a/b/a_fold"/>
</dbReference>
<dbReference type="FunFam" id="3.30.200.20:FF:000162">
    <property type="entry name" value="Adenine nucleotide alpha hydrolase-like domain kinase"/>
    <property type="match status" value="1"/>
</dbReference>
<dbReference type="GO" id="GO:0005524">
    <property type="term" value="F:ATP binding"/>
    <property type="evidence" value="ECO:0007669"/>
    <property type="project" value="UniProtKB-KW"/>
</dbReference>
<feature type="coiled-coil region" evidence="9">
    <location>
        <begin position="457"/>
        <end position="509"/>
    </location>
</feature>
<accession>A0A5C7HY77</accession>
<evidence type="ECO:0000256" key="6">
    <source>
        <dbReference type="ARBA" id="ARBA00022786"/>
    </source>
</evidence>
<comment type="caution">
    <text evidence="12">The sequence shown here is derived from an EMBL/GenBank/DDBJ whole genome shotgun (WGS) entry which is preliminary data.</text>
</comment>